<evidence type="ECO:0000313" key="2">
    <source>
        <dbReference type="EMBL" id="RFU16435.1"/>
    </source>
</evidence>
<evidence type="ECO:0008006" key="4">
    <source>
        <dbReference type="Google" id="ProtNLM"/>
    </source>
</evidence>
<protein>
    <recommendedName>
        <fullName evidence="4">Peroxidase</fullName>
    </recommendedName>
</protein>
<dbReference type="Proteomes" id="UP000264702">
    <property type="component" value="Unassembled WGS sequence"/>
</dbReference>
<keyword evidence="1" id="KW-0472">Membrane</keyword>
<dbReference type="RefSeq" id="WP_117300796.1">
    <property type="nucleotide sequence ID" value="NZ_QVQT02000004.1"/>
</dbReference>
<accession>A0A372INH1</accession>
<keyword evidence="1" id="KW-1133">Transmembrane helix</keyword>
<keyword evidence="3" id="KW-1185">Reference proteome</keyword>
<evidence type="ECO:0000313" key="3">
    <source>
        <dbReference type="Proteomes" id="UP000264702"/>
    </source>
</evidence>
<name>A0A372INH1_9BACT</name>
<dbReference type="EMBL" id="QVQT01000004">
    <property type="protein sequence ID" value="RFU16435.1"/>
    <property type="molecule type" value="Genomic_DNA"/>
</dbReference>
<keyword evidence="1" id="KW-0812">Transmembrane</keyword>
<dbReference type="AlphaFoldDB" id="A0A372INH1"/>
<sequence length="432" mass="48868">MTPQANLTVFAPVTAGREDALRSLLESMNTQPGAANALNGLIPFGALGELHFARLVILDDPTLGDCALYHLPRPNYPVYLALLCDFDGSFDAFVKKLVQVAAEGLRRIFTHCTDFDPALDLERWLKTHHVRPATCYVNWVGRTMLEVREESALTDALRAFMSANPAVANLEPRQLHQSLRNFAAAEQKAGRLTLTAEKATPLGWVIGNFLHLIGVPLALLALAPFLLLYAPIYVLLLRSKERSDPEFAPRPDAEHAARLSALEDYDVTNQFSAFGSIKPGLFRRWTLIFLLWVIDYTARHIYRHGRLARVNTIHFARWVFIDNKNRLFFASNYDGSLDSYMDDFINKVAFGLNVVFSNGIGYPTTNWLALDGAKDEQKFKYYIRRHELPTEVWYNAHPGLTALDLARNRLIRQGLENAAISEMELQQWIQIL</sequence>
<reference evidence="2 3" key="1">
    <citation type="submission" date="2018-08" db="EMBL/GenBank/DDBJ databases">
        <title>Acidipila sp. 4G-K13, an acidobacterium isolated from forest soil.</title>
        <authorList>
            <person name="Gao Z.-H."/>
            <person name="Qiu L.-H."/>
        </authorList>
    </citation>
    <scope>NUCLEOTIDE SEQUENCE [LARGE SCALE GENOMIC DNA]</scope>
    <source>
        <strain evidence="2 3">4G-K13</strain>
    </source>
</reference>
<dbReference type="OrthoDB" id="116741at2"/>
<comment type="caution">
    <text evidence="2">The sequence shown here is derived from an EMBL/GenBank/DDBJ whole genome shotgun (WGS) entry which is preliminary data.</text>
</comment>
<organism evidence="2 3">
    <name type="scientific">Paracidobacterium acidisoli</name>
    <dbReference type="NCBI Taxonomy" id="2303751"/>
    <lineage>
        <taxon>Bacteria</taxon>
        <taxon>Pseudomonadati</taxon>
        <taxon>Acidobacteriota</taxon>
        <taxon>Terriglobia</taxon>
        <taxon>Terriglobales</taxon>
        <taxon>Acidobacteriaceae</taxon>
        <taxon>Paracidobacterium</taxon>
    </lineage>
</organism>
<proteinExistence type="predicted"/>
<evidence type="ECO:0000256" key="1">
    <source>
        <dbReference type="SAM" id="Phobius"/>
    </source>
</evidence>
<feature type="transmembrane region" description="Helical" evidence="1">
    <location>
        <begin position="209"/>
        <end position="236"/>
    </location>
</feature>
<gene>
    <name evidence="2" type="ORF">D0Y96_13720</name>
</gene>